<reference evidence="2" key="2">
    <citation type="submission" date="2024-02" db="EMBL/GenBank/DDBJ databases">
        <title>The Genome Sequence of Enterococcus diestrammenae JM9A.</title>
        <authorList>
            <person name="Earl A."/>
            <person name="Manson A."/>
            <person name="Gilmore M."/>
            <person name="Sanders J."/>
            <person name="Shea T."/>
            <person name="Howe W."/>
            <person name="Livny J."/>
            <person name="Cuomo C."/>
            <person name="Neafsey D."/>
            <person name="Birren B."/>
        </authorList>
    </citation>
    <scope>NUCLEOTIDE SEQUENCE</scope>
    <source>
        <strain evidence="2">JM9A</strain>
    </source>
</reference>
<dbReference type="NCBIfam" id="NF047422">
    <property type="entry name" value="YfmF_fam"/>
    <property type="match status" value="1"/>
</dbReference>
<dbReference type="RefSeq" id="WP_161869739.1">
    <property type="nucleotide sequence ID" value="NZ_MAEI02000001.1"/>
</dbReference>
<dbReference type="InterPro" id="IPR007863">
    <property type="entry name" value="Peptidase_M16_C"/>
</dbReference>
<dbReference type="EMBL" id="MAEI02000001">
    <property type="protein sequence ID" value="MEO1780594.1"/>
    <property type="molecule type" value="Genomic_DNA"/>
</dbReference>
<sequence length="422" mass="47479">MTQEIQPGVFLHVLPTEKFKTVRFMIRFSARHTKDNAGARTLLTSLLETNSQNYPTQTALSSRLAELYGASFGVGMAKKGNLHQVNATLTLVNGKYVGDDALLAQGVAFLREVLFAPNISNGQFDEATFQVEKENMLSYIKSFAEDKQAYASLQLQQLFFKEDADQQVPSFGTLATVSALTAADLVTTYEKMVREDQVDIFVVGDVTEDEMLALFAPLPFPKGERVHPEIFFKQPAINYVEEKQEQEPLTQSKLNLGYRSEIYYGQLNRFALMVFNGLFGGFPHSRLFMNVREKESMAYYASSSYDSFRGFVNVQTGIDATNREKVLHLISEQLITLQKGQITDEELEQTKAMLKNSYLLSLDSPQALIEADYLDNWLPESVMDDETFLRCIDEVTVAQVQKVAQSIQLQAIYFLEGEGANA</sequence>
<feature type="domain" description="Peptidase M16 C-terminal" evidence="1">
    <location>
        <begin position="180"/>
        <end position="354"/>
    </location>
</feature>
<keyword evidence="3" id="KW-1185">Reference proteome</keyword>
<dbReference type="Proteomes" id="UP001429357">
    <property type="component" value="Unassembled WGS sequence"/>
</dbReference>
<accession>A0ABV0EXR1</accession>
<dbReference type="PANTHER" id="PTHR11851">
    <property type="entry name" value="METALLOPROTEASE"/>
    <property type="match status" value="1"/>
</dbReference>
<dbReference type="InterPro" id="IPR011249">
    <property type="entry name" value="Metalloenz_LuxS/M16"/>
</dbReference>
<dbReference type="Gene3D" id="3.30.830.10">
    <property type="entry name" value="Metalloenzyme, LuxS/M16 peptidase-like"/>
    <property type="match status" value="2"/>
</dbReference>
<dbReference type="Pfam" id="PF05193">
    <property type="entry name" value="Peptidase_M16_C"/>
    <property type="match status" value="1"/>
</dbReference>
<evidence type="ECO:0000313" key="3">
    <source>
        <dbReference type="Proteomes" id="UP001429357"/>
    </source>
</evidence>
<dbReference type="SUPFAM" id="SSF63411">
    <property type="entry name" value="LuxS/MPP-like metallohydrolase"/>
    <property type="match status" value="2"/>
</dbReference>
<evidence type="ECO:0000259" key="1">
    <source>
        <dbReference type="Pfam" id="PF05193"/>
    </source>
</evidence>
<proteinExistence type="predicted"/>
<protein>
    <recommendedName>
        <fullName evidence="1">Peptidase M16 C-terminal domain-containing protein</fullName>
    </recommendedName>
</protein>
<dbReference type="PANTHER" id="PTHR11851:SF186">
    <property type="entry name" value="INACTIVE METALLOPROTEASE YMFF-RELATED"/>
    <property type="match status" value="1"/>
</dbReference>
<comment type="caution">
    <text evidence="2">The sequence shown here is derived from an EMBL/GenBank/DDBJ whole genome shotgun (WGS) entry which is preliminary data.</text>
</comment>
<gene>
    <name evidence="2" type="ORF">BAU18_000133</name>
</gene>
<name>A0ABV0EXR1_9ENTE</name>
<evidence type="ECO:0000313" key="2">
    <source>
        <dbReference type="EMBL" id="MEO1780594.1"/>
    </source>
</evidence>
<dbReference type="InterPro" id="IPR050361">
    <property type="entry name" value="MPP/UQCRC_Complex"/>
</dbReference>
<organism evidence="2 3">
    <name type="scientific">Enterococcus diestrammenae</name>
    <dbReference type="NCBI Taxonomy" id="1155073"/>
    <lineage>
        <taxon>Bacteria</taxon>
        <taxon>Bacillati</taxon>
        <taxon>Bacillota</taxon>
        <taxon>Bacilli</taxon>
        <taxon>Lactobacillales</taxon>
        <taxon>Enterococcaceae</taxon>
        <taxon>Enterococcus</taxon>
    </lineage>
</organism>
<reference evidence="2" key="1">
    <citation type="submission" date="2016-06" db="EMBL/GenBank/DDBJ databases">
        <authorList>
            <person name="Van Tyne D."/>
        </authorList>
    </citation>
    <scope>NUCLEOTIDE SEQUENCE</scope>
    <source>
        <strain evidence="2">JM9A</strain>
    </source>
</reference>